<dbReference type="RefSeq" id="WP_141200755.1">
    <property type="nucleotide sequence ID" value="NZ_CP041186.1"/>
</dbReference>
<organism evidence="1 2">
    <name type="scientific">Persicimonas caeni</name>
    <dbReference type="NCBI Taxonomy" id="2292766"/>
    <lineage>
        <taxon>Bacteria</taxon>
        <taxon>Deltaproteobacteria</taxon>
        <taxon>Bradymonadales</taxon>
        <taxon>Bradymonadaceae</taxon>
        <taxon>Persicimonas</taxon>
    </lineage>
</organism>
<gene>
    <name evidence="1" type="ORF">FIV42_27265</name>
</gene>
<evidence type="ECO:0000313" key="1">
    <source>
        <dbReference type="EMBL" id="QDG54311.1"/>
    </source>
</evidence>
<keyword evidence="2" id="KW-1185">Reference proteome</keyword>
<accession>A0A5B8YC49</accession>
<accession>A0A4Y6Q162</accession>
<dbReference type="AlphaFoldDB" id="A0A4Y6Q162"/>
<proteinExistence type="predicted"/>
<evidence type="ECO:0000313" key="2">
    <source>
        <dbReference type="Proteomes" id="UP000315995"/>
    </source>
</evidence>
<evidence type="ECO:0008006" key="3">
    <source>
        <dbReference type="Google" id="ProtNLM"/>
    </source>
</evidence>
<dbReference type="Proteomes" id="UP000315995">
    <property type="component" value="Chromosome"/>
</dbReference>
<protein>
    <recommendedName>
        <fullName evidence="3">PilZ domain-containing protein</fullName>
    </recommendedName>
</protein>
<sequence length="199" mass="22957">MSSKTTDEKRVRFSERRSSVRVRSLLPCAVRVIDESEIPKLEARILDMAVIESDSVLHDTVDWSERSDDLPREVIFVLNEVRALRQQITEIQRLVERQGEGAIEPRWVVINDRGFRVTTTEDDPDMQPGQFVEVKLRIPSIHNPDILAVGEVVRGDEKSTAVEFRAISQLHKKAIIRYALRRERQLARSGKYPSIRDND</sequence>
<reference evidence="1 2" key="1">
    <citation type="submission" date="2019-06" db="EMBL/GenBank/DDBJ databases">
        <title>Persicimonas caeni gen. nov., sp. nov., a predatory bacterium isolated from solar saltern.</title>
        <authorList>
            <person name="Wang S."/>
        </authorList>
    </citation>
    <scope>NUCLEOTIDE SEQUENCE [LARGE SCALE GENOMIC DNA]</scope>
    <source>
        <strain evidence="1 2">YN101</strain>
    </source>
</reference>
<dbReference type="EMBL" id="CP041186">
    <property type="protein sequence ID" value="QDG54311.1"/>
    <property type="molecule type" value="Genomic_DNA"/>
</dbReference>
<name>A0A4Y6Q162_PERCE</name>
<dbReference type="OrthoDB" id="5505866at2"/>